<organism evidence="7 8">
    <name type="scientific">Stella humosa</name>
    <dbReference type="NCBI Taxonomy" id="94"/>
    <lineage>
        <taxon>Bacteria</taxon>
        <taxon>Pseudomonadati</taxon>
        <taxon>Pseudomonadota</taxon>
        <taxon>Alphaproteobacteria</taxon>
        <taxon>Rhodospirillales</taxon>
        <taxon>Stellaceae</taxon>
        <taxon>Stella</taxon>
    </lineage>
</organism>
<dbReference type="GO" id="GO:0015658">
    <property type="term" value="F:branched-chain amino acid transmembrane transporter activity"/>
    <property type="evidence" value="ECO:0007669"/>
    <property type="project" value="InterPro"/>
</dbReference>
<feature type="transmembrane region" description="Helical" evidence="6">
    <location>
        <begin position="464"/>
        <end position="480"/>
    </location>
</feature>
<evidence type="ECO:0000256" key="2">
    <source>
        <dbReference type="ARBA" id="ARBA00022475"/>
    </source>
</evidence>
<feature type="transmembrane region" description="Helical" evidence="6">
    <location>
        <begin position="229"/>
        <end position="253"/>
    </location>
</feature>
<keyword evidence="5 6" id="KW-0472">Membrane</keyword>
<feature type="transmembrane region" description="Helical" evidence="6">
    <location>
        <begin position="139"/>
        <end position="163"/>
    </location>
</feature>
<feature type="transmembrane region" description="Helical" evidence="6">
    <location>
        <begin position="36"/>
        <end position="58"/>
    </location>
</feature>
<feature type="transmembrane region" description="Helical" evidence="6">
    <location>
        <begin position="265"/>
        <end position="282"/>
    </location>
</feature>
<keyword evidence="2" id="KW-1003">Cell membrane</keyword>
<reference evidence="7 8" key="1">
    <citation type="submission" date="2018-11" db="EMBL/GenBank/DDBJ databases">
        <title>Genomic Encyclopedia of Type Strains, Phase IV (KMG-IV): sequencing the most valuable type-strain genomes for metagenomic binning, comparative biology and taxonomic classification.</title>
        <authorList>
            <person name="Goeker M."/>
        </authorList>
    </citation>
    <scope>NUCLEOTIDE SEQUENCE [LARGE SCALE GENOMIC DNA]</scope>
    <source>
        <strain evidence="7 8">DSM 5900</strain>
    </source>
</reference>
<dbReference type="AlphaFoldDB" id="A0A3N1MAL4"/>
<evidence type="ECO:0000313" key="7">
    <source>
        <dbReference type="EMBL" id="ROQ00309.1"/>
    </source>
</evidence>
<dbReference type="CDD" id="cd06582">
    <property type="entry name" value="TM_PBP1_LivH_like"/>
    <property type="match status" value="1"/>
</dbReference>
<feature type="transmembrane region" description="Helical" evidence="6">
    <location>
        <begin position="6"/>
        <end position="29"/>
    </location>
</feature>
<evidence type="ECO:0000256" key="4">
    <source>
        <dbReference type="ARBA" id="ARBA00022989"/>
    </source>
</evidence>
<keyword evidence="3 6" id="KW-0812">Transmembrane</keyword>
<feature type="transmembrane region" description="Helical" evidence="6">
    <location>
        <begin position="97"/>
        <end position="119"/>
    </location>
</feature>
<protein>
    <submittedName>
        <fullName evidence="7">Amino acid/amide ABC transporter membrane protein 1 (HAAT family) /amino acid/amide ABC transporter membrane protein 2 (HAAT family)</fullName>
    </submittedName>
</protein>
<keyword evidence="4 6" id="KW-1133">Transmembrane helix</keyword>
<feature type="transmembrane region" description="Helical" evidence="6">
    <location>
        <begin position="344"/>
        <end position="365"/>
    </location>
</feature>
<feature type="transmembrane region" description="Helical" evidence="6">
    <location>
        <begin position="588"/>
        <end position="606"/>
    </location>
</feature>
<feature type="transmembrane region" description="Helical" evidence="6">
    <location>
        <begin position="554"/>
        <end position="576"/>
    </location>
</feature>
<dbReference type="Pfam" id="PF02653">
    <property type="entry name" value="BPD_transp_2"/>
    <property type="match status" value="2"/>
</dbReference>
<feature type="transmembrane region" description="Helical" evidence="6">
    <location>
        <begin position="193"/>
        <end position="217"/>
    </location>
</feature>
<dbReference type="GO" id="GO:0005886">
    <property type="term" value="C:plasma membrane"/>
    <property type="evidence" value="ECO:0007669"/>
    <property type="project" value="UniProtKB-SubCell"/>
</dbReference>
<name>A0A3N1MAL4_9PROT</name>
<dbReference type="InterPro" id="IPR001851">
    <property type="entry name" value="ABC_transp_permease"/>
</dbReference>
<dbReference type="CDD" id="cd06581">
    <property type="entry name" value="TM_PBP1_LivM_like"/>
    <property type="match status" value="1"/>
</dbReference>
<gene>
    <name evidence="7" type="ORF">EDC65_2105</name>
</gene>
<dbReference type="PANTHER" id="PTHR30482">
    <property type="entry name" value="HIGH-AFFINITY BRANCHED-CHAIN AMINO ACID TRANSPORT SYSTEM PERMEASE"/>
    <property type="match status" value="1"/>
</dbReference>
<dbReference type="Proteomes" id="UP000278222">
    <property type="component" value="Unassembled WGS sequence"/>
</dbReference>
<evidence type="ECO:0000256" key="6">
    <source>
        <dbReference type="SAM" id="Phobius"/>
    </source>
</evidence>
<dbReference type="InterPro" id="IPR043428">
    <property type="entry name" value="LivM-like"/>
</dbReference>
<comment type="caution">
    <text evidence="7">The sequence shown here is derived from an EMBL/GenBank/DDBJ whole genome shotgun (WGS) entry which is preliminary data.</text>
</comment>
<dbReference type="PANTHER" id="PTHR30482:SF10">
    <property type="entry name" value="HIGH-AFFINITY BRANCHED-CHAIN AMINO ACID TRANSPORT PROTEIN BRAE"/>
    <property type="match status" value="1"/>
</dbReference>
<proteinExistence type="predicted"/>
<accession>A0A3N1MAL4</accession>
<feature type="transmembrane region" description="Helical" evidence="6">
    <location>
        <begin position="514"/>
        <end position="534"/>
    </location>
</feature>
<dbReference type="OrthoDB" id="9814461at2"/>
<evidence type="ECO:0000256" key="1">
    <source>
        <dbReference type="ARBA" id="ARBA00004651"/>
    </source>
</evidence>
<evidence type="ECO:0000313" key="8">
    <source>
        <dbReference type="Proteomes" id="UP000278222"/>
    </source>
</evidence>
<sequence>MDIQTLAQLVLSGLTIGCVYSLVGLGFALTLRATELINFAQGEMVMLGGFLGLSLLLFTGLPYAVVFLLVLLATGLVGVLLERTILRPILDRRAPLLNLLIATLGLSIAMQAVAIIIWGREPIAYPVLFSAEPIIVFGLRVQALNLWILGLGLGVMAALQYFFQRTMAGISWRAASLDPSTAALYGVNRRRNVALTFGISGALGGAAGVLIAPMFFASFGIGHGVIIKAFAAGAIGGFGIVGTMLGGLALGVIETLAAGTISSEYKNVITYSALLVILMAFYRPTSRTGRSITEGAKVATSGAVELLSRGTGRAVLVLGGIFALWLGFLLLADTYALRITNMALLSAIAVLGLQLIVGYTGAFSFGHAAFYGVGAYASALLTMKLGVPFVLAVPLAAMLAGLAGLLVAPLLRLSGHFLAIGTLAMGEIVNLLMLNWKWLTNGAYGIYGIPLPNFAGWELESEEGFFVLISGVLALTWFFLRRLTRSRFGRSLVAVRENELAAVASGIPADRQKIVAFVIGTACAGLAGALYAHYIAYINPESFHFLTSVQMVTMVVIGGLGSLPGGIVGALVVSLLPEVLRVLADYRLVVYGGLLILFMMFLPGGLADIGRRAWRLVAGQR</sequence>
<evidence type="ECO:0000256" key="3">
    <source>
        <dbReference type="ARBA" id="ARBA00022692"/>
    </source>
</evidence>
<feature type="transmembrane region" description="Helical" evidence="6">
    <location>
        <begin position="415"/>
        <end position="434"/>
    </location>
</feature>
<evidence type="ECO:0000256" key="5">
    <source>
        <dbReference type="ARBA" id="ARBA00023136"/>
    </source>
</evidence>
<dbReference type="RefSeq" id="WP_123689604.1">
    <property type="nucleotide sequence ID" value="NZ_AP019700.1"/>
</dbReference>
<dbReference type="EMBL" id="RJKX01000013">
    <property type="protein sequence ID" value="ROQ00309.1"/>
    <property type="molecule type" value="Genomic_DNA"/>
</dbReference>
<comment type="subcellular location">
    <subcellularLocation>
        <location evidence="1">Cell membrane</location>
        <topology evidence="1">Multi-pass membrane protein</topology>
    </subcellularLocation>
</comment>
<keyword evidence="8" id="KW-1185">Reference proteome</keyword>
<feature type="transmembrane region" description="Helical" evidence="6">
    <location>
        <begin position="385"/>
        <end position="408"/>
    </location>
</feature>
<feature type="transmembrane region" description="Helical" evidence="6">
    <location>
        <begin position="314"/>
        <end position="332"/>
    </location>
</feature>